<dbReference type="EMBL" id="MCFL01000017">
    <property type="protein sequence ID" value="ORZ36482.1"/>
    <property type="molecule type" value="Genomic_DNA"/>
</dbReference>
<feature type="domain" description="Apoptosis-antagonizing transcription factor C-terminal" evidence="5">
    <location>
        <begin position="509"/>
        <end position="578"/>
    </location>
</feature>
<comment type="caution">
    <text evidence="7">The sequence shown here is derived from an EMBL/GenBank/DDBJ whole genome shotgun (WGS) entry which is preliminary data.</text>
</comment>
<feature type="compositionally biased region" description="Low complexity" evidence="4">
    <location>
        <begin position="10"/>
        <end position="40"/>
    </location>
</feature>
<accession>A0A1Y2HTK8</accession>
<evidence type="ECO:0000259" key="6">
    <source>
        <dbReference type="Pfam" id="PF13339"/>
    </source>
</evidence>
<dbReference type="GO" id="GO:0005730">
    <property type="term" value="C:nucleolus"/>
    <property type="evidence" value="ECO:0007669"/>
    <property type="project" value="TreeGrafter"/>
</dbReference>
<evidence type="ECO:0000256" key="4">
    <source>
        <dbReference type="SAM" id="MobiDB-lite"/>
    </source>
</evidence>
<feature type="domain" description="AATF leucine zipper-containing" evidence="6">
    <location>
        <begin position="252"/>
        <end position="399"/>
    </location>
</feature>
<evidence type="ECO:0000313" key="8">
    <source>
        <dbReference type="Proteomes" id="UP000193411"/>
    </source>
</evidence>
<feature type="compositionally biased region" description="Acidic residues" evidence="4">
    <location>
        <begin position="121"/>
        <end position="167"/>
    </location>
</feature>
<evidence type="ECO:0000256" key="3">
    <source>
        <dbReference type="SAM" id="Coils"/>
    </source>
</evidence>
<feature type="compositionally biased region" description="Acidic residues" evidence="4">
    <location>
        <begin position="69"/>
        <end position="79"/>
    </location>
</feature>
<dbReference type="AlphaFoldDB" id="A0A1Y2HTK8"/>
<evidence type="ECO:0000259" key="5">
    <source>
        <dbReference type="Pfam" id="PF08164"/>
    </source>
</evidence>
<sequence>MPSKKSTQKAKPASKPMAAASSASSAVSSRGSGLAAALAMFDSPAPQADFDPESAPFNNDDSGSGNEGSDADDQDDAEELDRSHYVSVGKSALRKQLAPELEGPRYAGKKVSRKDLQVSESEVDDDDDDDEDESQVEDESEEEDDVDGMDIDSDPEMAEGEEQESDAESAGSANAGGFSWGEADGLDADNHDGMEASDMSEPEAFGDGTGGDSDSDSGDQEEGGDDADQAEADELTRKMLQAAAESEGPASDADKGKHIKAQMDICDSLLDLRIRLQKAVTLANTLPAPSEFPEFLDLASSDNMQLAESIAQTRQVLADLSTDLSRAHRQLVDMNPVLAPVVSATVPRLGKRKRGEFEEDEDNGQEEQEWVDQLWADTIEFTDKTRTWRMTALEKWHDKVNATAGIQLNVTKKFKAINTSFSAQVETVLRDRERLLKRTHLKRSNDPILTLHPESDEFNGATATAAAVQTSGQERQLVDELDESMESRSSARQLRNATLDYIYDDSDFYASLLKDLIDRKLSSGGAGQGQAIAQHHATLRASRVKRKVDTRASKGRKLRFHVHEKLANYMAPTPGGVMPQYNPMNVPGSAIVGGTGGAMSNADEGGKGTSRVVPWSESMMDELFGSLFGVKDERLVKEAAERKRKEEQELVKKQKEVGKLRMFG</sequence>
<dbReference type="Pfam" id="PF08164">
    <property type="entry name" value="TRAUB"/>
    <property type="match status" value="1"/>
</dbReference>
<dbReference type="PANTHER" id="PTHR15565">
    <property type="entry name" value="AATF PROTEIN APOPTOSIS ANTAGONIZING TRANSCRIPTION FACTOR"/>
    <property type="match status" value="1"/>
</dbReference>
<comment type="similarity">
    <text evidence="1">Belongs to the AATF family.</text>
</comment>
<dbReference type="InterPro" id="IPR012617">
    <property type="entry name" value="AATF_C"/>
</dbReference>
<reference evidence="7 8" key="1">
    <citation type="submission" date="2016-07" db="EMBL/GenBank/DDBJ databases">
        <title>Pervasive Adenine N6-methylation of Active Genes in Fungi.</title>
        <authorList>
            <consortium name="DOE Joint Genome Institute"/>
            <person name="Mondo S.J."/>
            <person name="Dannebaum R.O."/>
            <person name="Kuo R.C."/>
            <person name="Labutti K."/>
            <person name="Haridas S."/>
            <person name="Kuo A."/>
            <person name="Salamov A."/>
            <person name="Ahrendt S.R."/>
            <person name="Lipzen A."/>
            <person name="Sullivan W."/>
            <person name="Andreopoulos W.B."/>
            <person name="Clum A."/>
            <person name="Lindquist E."/>
            <person name="Daum C."/>
            <person name="Ramamoorthy G.K."/>
            <person name="Gryganskyi A."/>
            <person name="Culley D."/>
            <person name="Magnuson J.K."/>
            <person name="James T.Y."/>
            <person name="O'Malley M.A."/>
            <person name="Stajich J.E."/>
            <person name="Spatafora J.W."/>
            <person name="Visel A."/>
            <person name="Grigoriev I.V."/>
        </authorList>
    </citation>
    <scope>NUCLEOTIDE SEQUENCE [LARGE SCALE GENOMIC DNA]</scope>
    <source>
        <strain evidence="7 8">PL171</strain>
    </source>
</reference>
<dbReference type="PANTHER" id="PTHR15565:SF0">
    <property type="entry name" value="PROTEIN AATF"/>
    <property type="match status" value="1"/>
</dbReference>
<dbReference type="GO" id="GO:0000462">
    <property type="term" value="P:maturation of SSU-rRNA from tricistronic rRNA transcript (SSU-rRNA, 5.8S rRNA, LSU-rRNA)"/>
    <property type="evidence" value="ECO:0007669"/>
    <property type="project" value="TreeGrafter"/>
</dbReference>
<organism evidence="7 8">
    <name type="scientific">Catenaria anguillulae PL171</name>
    <dbReference type="NCBI Taxonomy" id="765915"/>
    <lineage>
        <taxon>Eukaryota</taxon>
        <taxon>Fungi</taxon>
        <taxon>Fungi incertae sedis</taxon>
        <taxon>Blastocladiomycota</taxon>
        <taxon>Blastocladiomycetes</taxon>
        <taxon>Blastocladiales</taxon>
        <taxon>Catenariaceae</taxon>
        <taxon>Catenaria</taxon>
    </lineage>
</organism>
<dbReference type="Proteomes" id="UP000193411">
    <property type="component" value="Unassembled WGS sequence"/>
</dbReference>
<proteinExistence type="inferred from homology"/>
<protein>
    <recommendedName>
        <fullName evidence="2">Protein BFR2</fullName>
    </recommendedName>
</protein>
<evidence type="ECO:0000256" key="1">
    <source>
        <dbReference type="ARBA" id="ARBA00008966"/>
    </source>
</evidence>
<dbReference type="Pfam" id="PF13339">
    <property type="entry name" value="AATF-Che1"/>
    <property type="match status" value="1"/>
</dbReference>
<feature type="coiled-coil region" evidence="3">
    <location>
        <begin position="630"/>
        <end position="657"/>
    </location>
</feature>
<keyword evidence="3" id="KW-0175">Coiled coil</keyword>
<dbReference type="STRING" id="765915.A0A1Y2HTK8"/>
<evidence type="ECO:0000313" key="7">
    <source>
        <dbReference type="EMBL" id="ORZ36482.1"/>
    </source>
</evidence>
<keyword evidence="8" id="KW-1185">Reference proteome</keyword>
<feature type="compositionally biased region" description="Acidic residues" evidence="4">
    <location>
        <begin position="213"/>
        <end position="228"/>
    </location>
</feature>
<dbReference type="InterPro" id="IPR039223">
    <property type="entry name" value="AATF/Bfr2"/>
</dbReference>
<gene>
    <name evidence="7" type="ORF">BCR44DRAFT_294908</name>
</gene>
<feature type="region of interest" description="Disordered" evidence="4">
    <location>
        <begin position="1"/>
        <end position="228"/>
    </location>
</feature>
<dbReference type="OrthoDB" id="5783963at2759"/>
<dbReference type="InterPro" id="IPR025160">
    <property type="entry name" value="AATF"/>
</dbReference>
<name>A0A1Y2HTK8_9FUNG</name>
<evidence type="ECO:0000256" key="2">
    <source>
        <dbReference type="ARBA" id="ARBA00013850"/>
    </source>
</evidence>